<gene>
    <name evidence="2" type="ORF">H4R20_005624</name>
</gene>
<sequence>SPRTPYAQPGGLPIATPALARGRSASSPRFTTADIDSLADDSNDDEFEML</sequence>
<protein>
    <submittedName>
        <fullName evidence="2">Uncharacterized protein</fullName>
    </submittedName>
</protein>
<comment type="caution">
    <text evidence="2">The sequence shown here is derived from an EMBL/GenBank/DDBJ whole genome shotgun (WGS) entry which is preliminary data.</text>
</comment>
<evidence type="ECO:0000313" key="2">
    <source>
        <dbReference type="EMBL" id="KAJ2796158.1"/>
    </source>
</evidence>
<dbReference type="EMBL" id="JANBUO010001981">
    <property type="protein sequence ID" value="KAJ2796158.1"/>
    <property type="molecule type" value="Genomic_DNA"/>
</dbReference>
<accession>A0A9W8HVA3</accession>
<keyword evidence="3" id="KW-1185">Reference proteome</keyword>
<dbReference type="AlphaFoldDB" id="A0A9W8HVA3"/>
<feature type="compositionally biased region" description="Acidic residues" evidence="1">
    <location>
        <begin position="37"/>
        <end position="50"/>
    </location>
</feature>
<proteinExistence type="predicted"/>
<organism evidence="2 3">
    <name type="scientific">Coemansia guatemalensis</name>
    <dbReference type="NCBI Taxonomy" id="2761395"/>
    <lineage>
        <taxon>Eukaryota</taxon>
        <taxon>Fungi</taxon>
        <taxon>Fungi incertae sedis</taxon>
        <taxon>Zoopagomycota</taxon>
        <taxon>Kickxellomycotina</taxon>
        <taxon>Kickxellomycetes</taxon>
        <taxon>Kickxellales</taxon>
        <taxon>Kickxellaceae</taxon>
        <taxon>Coemansia</taxon>
    </lineage>
</organism>
<feature type="region of interest" description="Disordered" evidence="1">
    <location>
        <begin position="1"/>
        <end position="50"/>
    </location>
</feature>
<evidence type="ECO:0000313" key="3">
    <source>
        <dbReference type="Proteomes" id="UP001140094"/>
    </source>
</evidence>
<evidence type="ECO:0000256" key="1">
    <source>
        <dbReference type="SAM" id="MobiDB-lite"/>
    </source>
</evidence>
<dbReference type="Proteomes" id="UP001140094">
    <property type="component" value="Unassembled WGS sequence"/>
</dbReference>
<name>A0A9W8HVA3_9FUNG</name>
<feature type="non-terminal residue" evidence="2">
    <location>
        <position position="1"/>
    </location>
</feature>
<reference evidence="2" key="1">
    <citation type="submission" date="2022-07" db="EMBL/GenBank/DDBJ databases">
        <title>Phylogenomic reconstructions and comparative analyses of Kickxellomycotina fungi.</title>
        <authorList>
            <person name="Reynolds N.K."/>
            <person name="Stajich J.E."/>
            <person name="Barry K."/>
            <person name="Grigoriev I.V."/>
            <person name="Crous P."/>
            <person name="Smith M.E."/>
        </authorList>
    </citation>
    <scope>NUCLEOTIDE SEQUENCE</scope>
    <source>
        <strain evidence="2">NRRL 1565</strain>
    </source>
</reference>